<feature type="region of interest" description="Disordered" evidence="1">
    <location>
        <begin position="156"/>
        <end position="176"/>
    </location>
</feature>
<dbReference type="Gene3D" id="3.10.129.10">
    <property type="entry name" value="Hotdog Thioesterase"/>
    <property type="match status" value="2"/>
</dbReference>
<dbReference type="CDD" id="cd03441">
    <property type="entry name" value="R_hydratase_like"/>
    <property type="match status" value="1"/>
</dbReference>
<evidence type="ECO:0000313" key="4">
    <source>
        <dbReference type="Proteomes" id="UP000602198"/>
    </source>
</evidence>
<dbReference type="InterPro" id="IPR029069">
    <property type="entry name" value="HotDog_dom_sf"/>
</dbReference>
<sequence length="342" mass="37086">MSNTVLSAGAEQARALVGRSYRCARPFVVERSRIREFARVVQAYHPAHWEESAAARLGFETIMAPPTFAALVWQQVRREILDTVLTGYRLDRIVHVDQTLDVGRPLLAGDVLTCDVHFESFRHFHAFDVLTITGVLRDRHGTPIQSASTALLAHTGEPGATSARDSGLGAVHAPDADPPLADTLHSAALLRDRLPRTRVDFDRLAADTELPTLGVSIQARDLANYARVVGDPPAAGPDRGAAGGRPALIAPGMLVLGLAAGYVTSWTSDPAAVTKYRAEFANQVHYLAVPRADTADIEFKGRVIACDRRRRTATVTIDARSQGRKLFGYASAEVRFAPSLPR</sequence>
<dbReference type="SUPFAM" id="SSF54637">
    <property type="entry name" value="Thioesterase/thiol ester dehydrase-isomerase"/>
    <property type="match status" value="2"/>
</dbReference>
<accession>A0ABS1M2G2</accession>
<organism evidence="3 4">
    <name type="scientific">Nocardia acididurans</name>
    <dbReference type="NCBI Taxonomy" id="2802282"/>
    <lineage>
        <taxon>Bacteria</taxon>
        <taxon>Bacillati</taxon>
        <taxon>Actinomycetota</taxon>
        <taxon>Actinomycetes</taxon>
        <taxon>Mycobacteriales</taxon>
        <taxon>Nocardiaceae</taxon>
        <taxon>Nocardia</taxon>
    </lineage>
</organism>
<proteinExistence type="predicted"/>
<evidence type="ECO:0000313" key="3">
    <source>
        <dbReference type="EMBL" id="MBL1074711.1"/>
    </source>
</evidence>
<protein>
    <submittedName>
        <fullName evidence="3">MaoC family dehydratase N-terminal domain-containing protein</fullName>
    </submittedName>
</protein>
<comment type="caution">
    <text evidence="3">The sequence shown here is derived from an EMBL/GenBank/DDBJ whole genome shotgun (WGS) entry which is preliminary data.</text>
</comment>
<evidence type="ECO:0000259" key="2">
    <source>
        <dbReference type="Pfam" id="PF13452"/>
    </source>
</evidence>
<dbReference type="InterPro" id="IPR050965">
    <property type="entry name" value="UPF0336/Enoyl-CoA_hydratase"/>
</dbReference>
<evidence type="ECO:0000256" key="1">
    <source>
        <dbReference type="SAM" id="MobiDB-lite"/>
    </source>
</evidence>
<gene>
    <name evidence="3" type="ORF">JK358_09905</name>
</gene>
<keyword evidence="4" id="KW-1185">Reference proteome</keyword>
<reference evidence="3 4" key="1">
    <citation type="submission" date="2021-01" db="EMBL/GenBank/DDBJ databases">
        <title>WGS of actinomycetes isolated from Thailand.</title>
        <authorList>
            <person name="Thawai C."/>
        </authorList>
    </citation>
    <scope>NUCLEOTIDE SEQUENCE [LARGE SCALE GENOMIC DNA]</scope>
    <source>
        <strain evidence="3 4">LPG 2</strain>
    </source>
</reference>
<feature type="domain" description="FAS1-like dehydratase" evidence="2">
    <location>
        <begin position="15"/>
        <end position="144"/>
    </location>
</feature>
<dbReference type="EMBL" id="JAERRJ010000003">
    <property type="protein sequence ID" value="MBL1074711.1"/>
    <property type="molecule type" value="Genomic_DNA"/>
</dbReference>
<dbReference type="Proteomes" id="UP000602198">
    <property type="component" value="Unassembled WGS sequence"/>
</dbReference>
<dbReference type="PANTHER" id="PTHR43437:SF3">
    <property type="entry name" value="HYDROXYACYL-THIOESTER DEHYDRATASE TYPE 2, MITOCHONDRIAL"/>
    <property type="match status" value="1"/>
</dbReference>
<dbReference type="RefSeq" id="WP_201945892.1">
    <property type="nucleotide sequence ID" value="NZ_JAERRJ010000003.1"/>
</dbReference>
<name>A0ABS1M2G2_9NOCA</name>
<dbReference type="PANTHER" id="PTHR43437">
    <property type="entry name" value="HYDROXYACYL-THIOESTER DEHYDRATASE TYPE 2, MITOCHONDRIAL-RELATED"/>
    <property type="match status" value="1"/>
</dbReference>
<dbReference type="Pfam" id="PF13452">
    <property type="entry name" value="FAS1_DH_region"/>
    <property type="match status" value="1"/>
</dbReference>
<dbReference type="InterPro" id="IPR039569">
    <property type="entry name" value="FAS1-like_DH_region"/>
</dbReference>